<accession>A0A8B6HEN2</accession>
<reference evidence="3" key="1">
    <citation type="submission" date="2018-11" db="EMBL/GenBank/DDBJ databases">
        <authorList>
            <person name="Alioto T."/>
            <person name="Alioto T."/>
        </authorList>
    </citation>
    <scope>NUCLEOTIDE SEQUENCE</scope>
</reference>
<evidence type="ECO:0000256" key="1">
    <source>
        <dbReference type="PROSITE-ProRule" id="PRU00024"/>
    </source>
</evidence>
<sequence length="201" mass="23965">MAVDITRRSEPTSYCRLHTKETYQLYCKDCQDFVCFVCFGEFHEKYVFCRFQDVEEDIRNQFSMLFSENDNCIKRMDKFRQIIDQNIRQLSEDEGLKSIFKTYQLSSEELTIRVENIRTQVTKFNHVNAEKLPEYKLEEIINVLSELKACDIGCEELKQYQKPKFNTDVKYGIEKFEAEVFEPILYILNDASFCVIPNRES</sequence>
<organism evidence="3 4">
    <name type="scientific">Mytilus galloprovincialis</name>
    <name type="common">Mediterranean mussel</name>
    <dbReference type="NCBI Taxonomy" id="29158"/>
    <lineage>
        <taxon>Eukaryota</taxon>
        <taxon>Metazoa</taxon>
        <taxon>Spiralia</taxon>
        <taxon>Lophotrochozoa</taxon>
        <taxon>Mollusca</taxon>
        <taxon>Bivalvia</taxon>
        <taxon>Autobranchia</taxon>
        <taxon>Pteriomorphia</taxon>
        <taxon>Mytilida</taxon>
        <taxon>Mytiloidea</taxon>
        <taxon>Mytilidae</taxon>
        <taxon>Mytilinae</taxon>
        <taxon>Mytilus</taxon>
    </lineage>
</organism>
<gene>
    <name evidence="3" type="ORF">MGAL_10B051978</name>
</gene>
<dbReference type="CDD" id="cd19756">
    <property type="entry name" value="Bbox2"/>
    <property type="match status" value="1"/>
</dbReference>
<comment type="caution">
    <text evidence="3">The sequence shown here is derived from an EMBL/GenBank/DDBJ whole genome shotgun (WGS) entry which is preliminary data.</text>
</comment>
<evidence type="ECO:0000259" key="2">
    <source>
        <dbReference type="PROSITE" id="PS50119"/>
    </source>
</evidence>
<dbReference type="Gene3D" id="3.30.160.60">
    <property type="entry name" value="Classic Zinc Finger"/>
    <property type="match status" value="1"/>
</dbReference>
<evidence type="ECO:0000313" key="3">
    <source>
        <dbReference type="EMBL" id="VDI78063.1"/>
    </source>
</evidence>
<evidence type="ECO:0000313" key="4">
    <source>
        <dbReference type="Proteomes" id="UP000596742"/>
    </source>
</evidence>
<keyword evidence="1" id="KW-0862">Zinc</keyword>
<dbReference type="Proteomes" id="UP000596742">
    <property type="component" value="Unassembled WGS sequence"/>
</dbReference>
<dbReference type="EMBL" id="UYJE01009920">
    <property type="protein sequence ID" value="VDI78063.1"/>
    <property type="molecule type" value="Genomic_DNA"/>
</dbReference>
<proteinExistence type="predicted"/>
<name>A0A8B6HEN2_MYTGA</name>
<keyword evidence="4" id="KW-1185">Reference proteome</keyword>
<dbReference type="SUPFAM" id="SSF57845">
    <property type="entry name" value="B-box zinc-binding domain"/>
    <property type="match status" value="1"/>
</dbReference>
<feature type="domain" description="B box-type" evidence="2">
    <location>
        <begin position="10"/>
        <end position="44"/>
    </location>
</feature>
<dbReference type="GO" id="GO:0008270">
    <property type="term" value="F:zinc ion binding"/>
    <property type="evidence" value="ECO:0007669"/>
    <property type="project" value="UniProtKB-KW"/>
</dbReference>
<protein>
    <recommendedName>
        <fullName evidence="2">B box-type domain-containing protein</fullName>
    </recommendedName>
</protein>
<keyword evidence="1" id="KW-0863">Zinc-finger</keyword>
<dbReference type="InterPro" id="IPR000315">
    <property type="entry name" value="Znf_B-box"/>
</dbReference>
<dbReference type="PROSITE" id="PS50119">
    <property type="entry name" value="ZF_BBOX"/>
    <property type="match status" value="1"/>
</dbReference>
<dbReference type="Pfam" id="PF00643">
    <property type="entry name" value="zf-B_box"/>
    <property type="match status" value="1"/>
</dbReference>
<dbReference type="AlphaFoldDB" id="A0A8B6HEN2"/>
<keyword evidence="1" id="KW-0479">Metal-binding</keyword>